<accession>A0A6P5Q7C8</accession>
<dbReference type="Pfam" id="PF00505">
    <property type="entry name" value="HMG_box"/>
    <property type="match status" value="1"/>
</dbReference>
<protein>
    <submittedName>
        <fullName evidence="7">Basic helix-loop-helix and HMG box domain-containing protein 1 isoform X3</fullName>
    </submittedName>
</protein>
<gene>
    <name evidence="7" type="primary">Bhmg1</name>
</gene>
<feature type="region of interest" description="Disordered" evidence="3">
    <location>
        <begin position="381"/>
        <end position="427"/>
    </location>
</feature>
<dbReference type="GO" id="GO:0003677">
    <property type="term" value="F:DNA binding"/>
    <property type="evidence" value="ECO:0007669"/>
    <property type="project" value="UniProtKB-UniRule"/>
</dbReference>
<dbReference type="Proteomes" id="UP000515126">
    <property type="component" value="Chromosome 7"/>
</dbReference>
<dbReference type="SUPFAM" id="SSF47459">
    <property type="entry name" value="HLH, helix-loop-helix DNA-binding domain"/>
    <property type="match status" value="1"/>
</dbReference>
<feature type="domain" description="HMG box" evidence="4">
    <location>
        <begin position="458"/>
        <end position="526"/>
    </location>
</feature>
<dbReference type="CDD" id="cd21977">
    <property type="entry name" value="HMG-box_BHMG1"/>
    <property type="match status" value="1"/>
</dbReference>
<dbReference type="AlphaFoldDB" id="A0A6P5Q7C8"/>
<dbReference type="InterPro" id="IPR009071">
    <property type="entry name" value="HMG_box_dom"/>
</dbReference>
<dbReference type="Gene3D" id="1.10.30.10">
    <property type="entry name" value="High mobility group box domain"/>
    <property type="match status" value="1"/>
</dbReference>
<keyword evidence="1 2" id="KW-0539">Nucleus</keyword>
<dbReference type="InterPro" id="IPR036638">
    <property type="entry name" value="HLH_DNA-bd_sf"/>
</dbReference>
<dbReference type="InterPro" id="IPR011598">
    <property type="entry name" value="bHLH_dom"/>
</dbReference>
<dbReference type="SMART" id="SM00398">
    <property type="entry name" value="HMG"/>
    <property type="match status" value="1"/>
</dbReference>
<dbReference type="CTD" id="388553"/>
<keyword evidence="6" id="KW-1185">Reference proteome</keyword>
<evidence type="ECO:0000313" key="7">
    <source>
        <dbReference type="RefSeq" id="XP_021024762.1"/>
    </source>
</evidence>
<sequence length="563" mass="62331">MLGSDKFSCFSDQHRARSLSPTDRKDKKNHTNKLRELALLIPVTMKTRDKKYTKKEILLRVLHYIQYLQRNIDMTKALLKLHSSNGKGRFVGPGSNPSVGQTQQQHSTPSSSQKPCLWSTSSKPRKKKFTRVSEHPSWPYNPRRSLALDQAENPITIHPGLKEENEECATYPGVLSPSTYPTTEPSVSEGDGQGAQLVFLDMAQNIIAYDIPSEHAVEVQGGEPNADIKVQRSYFLTRAQPCVRQKLFLCTSSEADKEAPDSDPWLPVWTSEDSPNGSPLALGSSQINTWHVANYLNEILGVSSSLFSSPSKILPDHVLEDDTYFLTEGLLESSPAACEVEGPQEKEVSSEGPTGPPNFQSSVSLDHCYPSLSENVKVLSNCGSSSESTDTESLWGQEEQANPEGLQTSSDEDRDYTWTPTGQSSGLPVASKKIKKVQASQGPVKPKDSRKACPGQVKKKCVNGFIMFCRMNRKQYIRACPGTASTAATKDLAQLWRGMTVEEKKPYCTKARRFSRQNNRIVKQENSSSEDDDGETPKPFYQLLAEKAQVSLGLTSLPTPHCQ</sequence>
<evidence type="ECO:0000256" key="3">
    <source>
        <dbReference type="SAM" id="MobiDB-lite"/>
    </source>
</evidence>
<evidence type="ECO:0000313" key="6">
    <source>
        <dbReference type="Proteomes" id="UP000515126"/>
    </source>
</evidence>
<feature type="compositionally biased region" description="Polar residues" evidence="3">
    <location>
        <begin position="516"/>
        <end position="527"/>
    </location>
</feature>
<evidence type="ECO:0000259" key="5">
    <source>
        <dbReference type="PROSITE" id="PS50888"/>
    </source>
</evidence>
<evidence type="ECO:0000256" key="1">
    <source>
        <dbReference type="ARBA" id="ARBA00023242"/>
    </source>
</evidence>
<dbReference type="PROSITE" id="PS50888">
    <property type="entry name" value="BHLH"/>
    <property type="match status" value="1"/>
</dbReference>
<feature type="compositionally biased region" description="Polar residues" evidence="3">
    <location>
        <begin position="381"/>
        <end position="394"/>
    </location>
</feature>
<dbReference type="PANTHER" id="PTHR47658">
    <property type="entry name" value="HIGH MOBILITY GROUP B PROTEIN 12-RELATED"/>
    <property type="match status" value="1"/>
</dbReference>
<proteinExistence type="predicted"/>
<dbReference type="InterPro" id="IPR036910">
    <property type="entry name" value="HMG_box_dom_sf"/>
</dbReference>
<dbReference type="PANTHER" id="PTHR47658:SF1">
    <property type="entry name" value="MEIOSIS INITIATOR PROTEIN"/>
    <property type="match status" value="1"/>
</dbReference>
<dbReference type="GeneID" id="110299417"/>
<dbReference type="RefSeq" id="XP_021024762.1">
    <property type="nucleotide sequence ID" value="XM_021169103.2"/>
</dbReference>
<dbReference type="GO" id="GO:0046983">
    <property type="term" value="F:protein dimerization activity"/>
    <property type="evidence" value="ECO:0007669"/>
    <property type="project" value="InterPro"/>
</dbReference>
<dbReference type="GO" id="GO:0005634">
    <property type="term" value="C:nucleus"/>
    <property type="evidence" value="ECO:0007669"/>
    <property type="project" value="UniProtKB-UniRule"/>
</dbReference>
<keyword evidence="2" id="KW-0238">DNA-binding</keyword>
<dbReference type="SUPFAM" id="SSF47095">
    <property type="entry name" value="HMG-box"/>
    <property type="match status" value="1"/>
</dbReference>
<feature type="region of interest" description="Disordered" evidence="3">
    <location>
        <begin position="88"/>
        <end position="145"/>
    </location>
</feature>
<evidence type="ECO:0000259" key="4">
    <source>
        <dbReference type="PROSITE" id="PS50118"/>
    </source>
</evidence>
<feature type="DNA-binding region" description="HMG box" evidence="2">
    <location>
        <begin position="458"/>
        <end position="526"/>
    </location>
</feature>
<name>A0A6P5Q7C8_MUSCR</name>
<feature type="compositionally biased region" description="Low complexity" evidence="3">
    <location>
        <begin position="101"/>
        <end position="113"/>
    </location>
</feature>
<reference evidence="7" key="1">
    <citation type="submission" date="2025-08" db="UniProtKB">
        <authorList>
            <consortium name="RefSeq"/>
        </authorList>
    </citation>
    <scope>IDENTIFICATION</scope>
</reference>
<feature type="region of interest" description="Disordered" evidence="3">
    <location>
        <begin position="516"/>
        <end position="540"/>
    </location>
</feature>
<evidence type="ECO:0000256" key="2">
    <source>
        <dbReference type="PROSITE-ProRule" id="PRU00267"/>
    </source>
</evidence>
<organism evidence="6 7">
    <name type="scientific">Mus caroli</name>
    <name type="common">Ryukyu mouse</name>
    <name type="synonym">Ricefield mouse</name>
    <dbReference type="NCBI Taxonomy" id="10089"/>
    <lineage>
        <taxon>Eukaryota</taxon>
        <taxon>Metazoa</taxon>
        <taxon>Chordata</taxon>
        <taxon>Craniata</taxon>
        <taxon>Vertebrata</taxon>
        <taxon>Euteleostomi</taxon>
        <taxon>Mammalia</taxon>
        <taxon>Eutheria</taxon>
        <taxon>Euarchontoglires</taxon>
        <taxon>Glires</taxon>
        <taxon>Rodentia</taxon>
        <taxon>Myomorpha</taxon>
        <taxon>Muroidea</taxon>
        <taxon>Muridae</taxon>
        <taxon>Murinae</taxon>
        <taxon>Mus</taxon>
        <taxon>Mus</taxon>
    </lineage>
</organism>
<feature type="region of interest" description="Disordered" evidence="3">
    <location>
        <begin position="337"/>
        <end position="363"/>
    </location>
</feature>
<dbReference type="PROSITE" id="PS50118">
    <property type="entry name" value="HMG_BOX_2"/>
    <property type="match status" value="1"/>
</dbReference>
<dbReference type="KEGG" id="mcal:110299417"/>
<feature type="domain" description="BHLH" evidence="5">
    <location>
        <begin position="14"/>
        <end position="68"/>
    </location>
</feature>